<dbReference type="OrthoDB" id="10026505at2759"/>
<dbReference type="EMBL" id="CAJFDH010000001">
    <property type="protein sequence ID" value="CAD5207881.1"/>
    <property type="molecule type" value="Genomic_DNA"/>
</dbReference>
<dbReference type="Proteomes" id="UP000783686">
    <property type="component" value="Unassembled WGS sequence"/>
</dbReference>
<dbReference type="EMBL" id="CAJFCW020000001">
    <property type="protein sequence ID" value="CAG9086773.1"/>
    <property type="molecule type" value="Genomic_DNA"/>
</dbReference>
<proteinExistence type="inferred from homology"/>
<protein>
    <submittedName>
        <fullName evidence="4">Uncharacterized protein</fullName>
    </submittedName>
</protein>
<comment type="similarity">
    <text evidence="3">Belongs to the CBF-beta family.</text>
</comment>
<dbReference type="GO" id="GO:0016513">
    <property type="term" value="C:core-binding factor complex"/>
    <property type="evidence" value="ECO:0007669"/>
    <property type="project" value="TreeGrafter"/>
</dbReference>
<dbReference type="InterPro" id="IPR003417">
    <property type="entry name" value="CBF_beta"/>
</dbReference>
<dbReference type="PANTHER" id="PTHR10276:SF3">
    <property type="entry name" value="CORE-BINDING FACTOR SUBUNIT BETA"/>
    <property type="match status" value="1"/>
</dbReference>
<gene>
    <name evidence="4" type="ORF">BOKJ2_LOCUS2419</name>
</gene>
<dbReference type="GO" id="GO:0003713">
    <property type="term" value="F:transcription coactivator activity"/>
    <property type="evidence" value="ECO:0007669"/>
    <property type="project" value="InterPro"/>
</dbReference>
<dbReference type="InterPro" id="IPR036552">
    <property type="entry name" value="CBF_bsu_sf"/>
</dbReference>
<reference evidence="4" key="1">
    <citation type="submission" date="2020-09" db="EMBL/GenBank/DDBJ databases">
        <authorList>
            <person name="Kikuchi T."/>
        </authorList>
    </citation>
    <scope>NUCLEOTIDE SEQUENCE</scope>
    <source>
        <strain evidence="4">SH1</strain>
    </source>
</reference>
<dbReference type="Pfam" id="PF02312">
    <property type="entry name" value="CBF_beta"/>
    <property type="match status" value="1"/>
</dbReference>
<dbReference type="Proteomes" id="UP000614601">
    <property type="component" value="Unassembled WGS sequence"/>
</dbReference>
<sequence>MPCVVENQLETFRADPILSHLAQGTNVRFGACPHAPEPERREKFLQSCKSKRLAVTFPSHGVNMELSLHSEVREHGGDAHFESSFIFNGVCCRLRGRINKNSLVGTAKVEYDSESAERELKTAAKARSYLQRISTLRSLITGGQPH</sequence>
<evidence type="ECO:0000313" key="5">
    <source>
        <dbReference type="Proteomes" id="UP000614601"/>
    </source>
</evidence>
<dbReference type="Gene3D" id="2.40.250.10">
    <property type="entry name" value="Core binding factor, beta subunit"/>
    <property type="match status" value="1"/>
</dbReference>
<dbReference type="AlphaFoldDB" id="A0A811JXA3"/>
<organism evidence="4 5">
    <name type="scientific">Bursaphelenchus okinawaensis</name>
    <dbReference type="NCBI Taxonomy" id="465554"/>
    <lineage>
        <taxon>Eukaryota</taxon>
        <taxon>Metazoa</taxon>
        <taxon>Ecdysozoa</taxon>
        <taxon>Nematoda</taxon>
        <taxon>Chromadorea</taxon>
        <taxon>Rhabditida</taxon>
        <taxon>Tylenchina</taxon>
        <taxon>Tylenchomorpha</taxon>
        <taxon>Aphelenchoidea</taxon>
        <taxon>Aphelenchoididae</taxon>
        <taxon>Bursaphelenchus</taxon>
    </lineage>
</organism>
<evidence type="ECO:0000256" key="2">
    <source>
        <dbReference type="ARBA" id="ARBA00023242"/>
    </source>
</evidence>
<dbReference type="SUPFAM" id="SSF50723">
    <property type="entry name" value="Core binding factor beta, CBF"/>
    <property type="match status" value="1"/>
</dbReference>
<dbReference type="GO" id="GO:0043565">
    <property type="term" value="F:sequence-specific DNA binding"/>
    <property type="evidence" value="ECO:0007669"/>
    <property type="project" value="TreeGrafter"/>
</dbReference>
<keyword evidence="2" id="KW-0539">Nucleus</keyword>
<comment type="caution">
    <text evidence="4">The sequence shown here is derived from an EMBL/GenBank/DDBJ whole genome shotgun (WGS) entry which is preliminary data.</text>
</comment>
<evidence type="ECO:0000256" key="3">
    <source>
        <dbReference type="ARBA" id="ARBA00025734"/>
    </source>
</evidence>
<evidence type="ECO:0000313" key="4">
    <source>
        <dbReference type="EMBL" id="CAD5207881.1"/>
    </source>
</evidence>
<name>A0A811JXA3_9BILA</name>
<evidence type="ECO:0000256" key="1">
    <source>
        <dbReference type="ARBA" id="ARBA00004123"/>
    </source>
</evidence>
<keyword evidence="5" id="KW-1185">Reference proteome</keyword>
<accession>A0A811JXA3</accession>
<dbReference type="PANTHER" id="PTHR10276">
    <property type="entry name" value="CORE-BINDING FACTOR, BETA SUBUNIT"/>
    <property type="match status" value="1"/>
</dbReference>
<comment type="subcellular location">
    <subcellularLocation>
        <location evidence="1">Nucleus</location>
    </subcellularLocation>
</comment>
<dbReference type="GO" id="GO:0006357">
    <property type="term" value="P:regulation of transcription by RNA polymerase II"/>
    <property type="evidence" value="ECO:0007669"/>
    <property type="project" value="TreeGrafter"/>
</dbReference>